<dbReference type="Gene3D" id="3.30.70.790">
    <property type="entry name" value="UreE, C-terminal domain"/>
    <property type="match status" value="1"/>
</dbReference>
<reference evidence="7 8" key="1">
    <citation type="submission" date="2019-12" db="EMBL/GenBank/DDBJ databases">
        <title>Neisseriaceae gen. nov. sp. Genome sequencing and assembly.</title>
        <authorList>
            <person name="Liu Z."/>
            <person name="Li A."/>
        </authorList>
    </citation>
    <scope>NUCLEOTIDE SEQUENCE [LARGE SCALE GENOMIC DNA]</scope>
    <source>
        <strain evidence="7 8">B2N2-7</strain>
    </source>
</reference>
<comment type="similarity">
    <text evidence="5">Belongs to the UreE family.</text>
</comment>
<sequence length="168" mass="18121">MLLINAFAPAGEGHDAELVLSFELRSKHRLRTRTSSGEDAGLFLNDGLPLRDGDVLQATDGRRVRVRAAIEAQIEVRASDARLLARAAYHLGNRHVHVEVGDGVLRIAADSVLADMLAQMGLQPLPVDAAFNPETGAYGGGHHHSHGKDSTYQYAPKLHLFNEAGTLT</sequence>
<organism evidence="7 8">
    <name type="scientific">Craterilacuibacter sinensis</name>
    <dbReference type="NCBI Taxonomy" id="2686017"/>
    <lineage>
        <taxon>Bacteria</taxon>
        <taxon>Pseudomonadati</taxon>
        <taxon>Pseudomonadota</taxon>
        <taxon>Betaproteobacteria</taxon>
        <taxon>Neisseriales</taxon>
        <taxon>Neisseriaceae</taxon>
        <taxon>Craterilacuibacter</taxon>
    </lineage>
</organism>
<evidence type="ECO:0000256" key="1">
    <source>
        <dbReference type="ARBA" id="ARBA00004496"/>
    </source>
</evidence>
<dbReference type="InterPro" id="IPR012406">
    <property type="entry name" value="UreE"/>
</dbReference>
<dbReference type="GO" id="GO:0019627">
    <property type="term" value="P:urea metabolic process"/>
    <property type="evidence" value="ECO:0007669"/>
    <property type="project" value="InterPro"/>
</dbReference>
<gene>
    <name evidence="5 7" type="primary">ureE</name>
    <name evidence="7" type="ORF">GQF02_08775</name>
</gene>
<dbReference type="SUPFAM" id="SSF69287">
    <property type="entry name" value="Urease metallochaperone UreE, N-terminal domain"/>
    <property type="match status" value="1"/>
</dbReference>
<protein>
    <recommendedName>
        <fullName evidence="5">Urease accessory protein UreE</fullName>
    </recommendedName>
</protein>
<evidence type="ECO:0000259" key="6">
    <source>
        <dbReference type="SMART" id="SM00988"/>
    </source>
</evidence>
<dbReference type="GO" id="GO:0006457">
    <property type="term" value="P:protein folding"/>
    <property type="evidence" value="ECO:0007669"/>
    <property type="project" value="InterPro"/>
</dbReference>
<dbReference type="InterPro" id="IPR036118">
    <property type="entry name" value="UreE_N_sf"/>
</dbReference>
<evidence type="ECO:0000256" key="4">
    <source>
        <dbReference type="ARBA" id="ARBA00023186"/>
    </source>
</evidence>
<evidence type="ECO:0000313" key="7">
    <source>
        <dbReference type="EMBL" id="MXR37064.1"/>
    </source>
</evidence>
<proteinExistence type="inferred from homology"/>
<dbReference type="PIRSF" id="PIRSF036402">
    <property type="entry name" value="Ureas_acces_UreE"/>
    <property type="match status" value="1"/>
</dbReference>
<dbReference type="Pfam" id="PF05194">
    <property type="entry name" value="UreE_C"/>
    <property type="match status" value="1"/>
</dbReference>
<dbReference type="InterPro" id="IPR004029">
    <property type="entry name" value="UreE_N"/>
</dbReference>
<dbReference type="SUPFAM" id="SSF69737">
    <property type="entry name" value="Urease metallochaperone UreE, C-terminal domain"/>
    <property type="match status" value="1"/>
</dbReference>
<accession>A0A845BP87</accession>
<dbReference type="AlphaFoldDB" id="A0A845BP87"/>
<dbReference type="InterPro" id="IPR007864">
    <property type="entry name" value="UreE_C_dom"/>
</dbReference>
<dbReference type="RefSeq" id="WP_160796447.1">
    <property type="nucleotide sequence ID" value="NZ_WSSB01000007.1"/>
</dbReference>
<keyword evidence="2 5" id="KW-0963">Cytoplasm</keyword>
<evidence type="ECO:0000256" key="3">
    <source>
        <dbReference type="ARBA" id="ARBA00022596"/>
    </source>
</evidence>
<dbReference type="GO" id="GO:0016151">
    <property type="term" value="F:nickel cation binding"/>
    <property type="evidence" value="ECO:0007669"/>
    <property type="project" value="UniProtKB-UniRule"/>
</dbReference>
<evidence type="ECO:0000256" key="2">
    <source>
        <dbReference type="ARBA" id="ARBA00022490"/>
    </source>
</evidence>
<name>A0A845BP87_9NEIS</name>
<dbReference type="Gene3D" id="2.60.260.20">
    <property type="entry name" value="Urease metallochaperone UreE, N-terminal domain"/>
    <property type="match status" value="1"/>
</dbReference>
<comment type="caution">
    <text evidence="7">The sequence shown here is derived from an EMBL/GenBank/DDBJ whole genome shotgun (WGS) entry which is preliminary data.</text>
</comment>
<evidence type="ECO:0000256" key="5">
    <source>
        <dbReference type="HAMAP-Rule" id="MF_00822"/>
    </source>
</evidence>
<dbReference type="CDD" id="cd00571">
    <property type="entry name" value="UreE"/>
    <property type="match status" value="1"/>
</dbReference>
<dbReference type="Proteomes" id="UP000467214">
    <property type="component" value="Unassembled WGS sequence"/>
</dbReference>
<keyword evidence="4 5" id="KW-0143">Chaperone</keyword>
<dbReference type="EMBL" id="WSSB01000007">
    <property type="protein sequence ID" value="MXR37064.1"/>
    <property type="molecule type" value="Genomic_DNA"/>
</dbReference>
<dbReference type="Pfam" id="PF02814">
    <property type="entry name" value="UreE_N"/>
    <property type="match status" value="1"/>
</dbReference>
<feature type="domain" description="UreE urease accessory N-terminal" evidence="6">
    <location>
        <begin position="1"/>
        <end position="64"/>
    </location>
</feature>
<keyword evidence="3 5" id="KW-0533">Nickel</keyword>
<dbReference type="HAMAP" id="MF_00822">
    <property type="entry name" value="UreE"/>
    <property type="match status" value="1"/>
</dbReference>
<comment type="function">
    <text evidence="5">Involved in urease metallocenter assembly. Binds nickel. Probably functions as a nickel donor during metallocenter assembly.</text>
</comment>
<dbReference type="GO" id="GO:0065003">
    <property type="term" value="P:protein-containing complex assembly"/>
    <property type="evidence" value="ECO:0007669"/>
    <property type="project" value="InterPro"/>
</dbReference>
<dbReference type="GO" id="GO:0005737">
    <property type="term" value="C:cytoplasm"/>
    <property type="evidence" value="ECO:0007669"/>
    <property type="project" value="UniProtKB-SubCell"/>
</dbReference>
<evidence type="ECO:0000313" key="8">
    <source>
        <dbReference type="Proteomes" id="UP000467214"/>
    </source>
</evidence>
<dbReference type="NCBIfam" id="NF009751">
    <property type="entry name" value="PRK13261.1-1"/>
    <property type="match status" value="1"/>
</dbReference>
<keyword evidence="8" id="KW-1185">Reference proteome</keyword>
<comment type="subcellular location">
    <subcellularLocation>
        <location evidence="1 5">Cytoplasm</location>
    </subcellularLocation>
</comment>
<dbReference type="SMART" id="SM00988">
    <property type="entry name" value="UreE_N"/>
    <property type="match status" value="1"/>
</dbReference>
<dbReference type="GO" id="GO:0051082">
    <property type="term" value="F:unfolded protein binding"/>
    <property type="evidence" value="ECO:0007669"/>
    <property type="project" value="UniProtKB-UniRule"/>
</dbReference>